<dbReference type="AlphaFoldDB" id="A0A9D5NYY9"/>
<gene>
    <name evidence="1" type="ORF">E7101_04100</name>
</gene>
<evidence type="ECO:0000313" key="2">
    <source>
        <dbReference type="Proteomes" id="UP000806522"/>
    </source>
</evidence>
<dbReference type="InterPro" id="IPR041055">
    <property type="entry name" value="Kinase-PolyVal"/>
</dbReference>
<evidence type="ECO:0000313" key="1">
    <source>
        <dbReference type="EMBL" id="MBE6270115.1"/>
    </source>
</evidence>
<sequence length="256" mass="28458">MKIEQIYEVIAKEGFTALTLQTIDNYIKEIQDGTEDFPRFNLSEHAGLCTAGAPLIGASIIASYATASITSSSHAEGSEGGPANWQIDECQEKMIEQWARAANLWEDDSEQILISEFGPMIAQGAEAKVYYADGNTSVVKERTSIYSTWQKALDAIALHNCLFPETPMAVIGFTRDSDGLMRIVLTQPYVNCERLATKIEIDEMVMAKGFRDNWNGQGVNYISDRLALEDMHPANVFIDEVTKKPICIDCIVKFLK</sequence>
<proteinExistence type="predicted"/>
<dbReference type="EMBL" id="SUYC01000003">
    <property type="protein sequence ID" value="MBE6270115.1"/>
    <property type="molecule type" value="Genomic_DNA"/>
</dbReference>
<dbReference type="Pfam" id="PF18762">
    <property type="entry name" value="Kinase-PolyVal"/>
    <property type="match status" value="1"/>
</dbReference>
<dbReference type="Proteomes" id="UP000806522">
    <property type="component" value="Unassembled WGS sequence"/>
</dbReference>
<protein>
    <submittedName>
        <fullName evidence="1">Uncharacterized protein</fullName>
    </submittedName>
</protein>
<name>A0A9D5NYY9_XYLRU</name>
<organism evidence="1 2">
    <name type="scientific">Xylanibacter ruminicola</name>
    <name type="common">Prevotella ruminicola</name>
    <dbReference type="NCBI Taxonomy" id="839"/>
    <lineage>
        <taxon>Bacteria</taxon>
        <taxon>Pseudomonadati</taxon>
        <taxon>Bacteroidota</taxon>
        <taxon>Bacteroidia</taxon>
        <taxon>Bacteroidales</taxon>
        <taxon>Prevotellaceae</taxon>
        <taxon>Xylanibacter</taxon>
    </lineage>
</organism>
<comment type="caution">
    <text evidence="1">The sequence shown here is derived from an EMBL/GenBank/DDBJ whole genome shotgun (WGS) entry which is preliminary data.</text>
</comment>
<reference evidence="1" key="1">
    <citation type="submission" date="2019-04" db="EMBL/GenBank/DDBJ databases">
        <title>Evolution of Biomass-Degrading Anaerobic Consortia Revealed by Metagenomics.</title>
        <authorList>
            <person name="Peng X."/>
        </authorList>
    </citation>
    <scope>NUCLEOTIDE SEQUENCE</scope>
    <source>
        <strain evidence="1">SIG140</strain>
    </source>
</reference>
<accession>A0A9D5NYY9</accession>